<keyword evidence="3" id="KW-1185">Reference proteome</keyword>
<dbReference type="EMBL" id="QREI01000005">
    <property type="protein sequence ID" value="REE16793.1"/>
    <property type="molecule type" value="Genomic_DNA"/>
</dbReference>
<evidence type="ECO:0000313" key="3">
    <source>
        <dbReference type="Proteomes" id="UP000256919"/>
    </source>
</evidence>
<dbReference type="Proteomes" id="UP000256919">
    <property type="component" value="Unassembled WGS sequence"/>
</dbReference>
<accession>A0A3D9MG41</accession>
<dbReference type="RefSeq" id="WP_115810380.1">
    <property type="nucleotide sequence ID" value="NZ_QREI01000005.1"/>
</dbReference>
<sequence>MTRIKLLIPIILLSLCATEISYAQNTIASESMRARDLDRMQSAGQLNNNKLSNAVGSPFIKESFELVKLDKFGDRLYQARYNANLGEMQIKRENDTIALNNSEDMTITFTSDSKTYKTYNYINKEGISKQGFLVVLKETESLTLLQEEIVKFYEKKPAVSSYAKEKPAEYKRANDVYYYKQDNKVSLLPQKRKDFLKSFPAHSDKLKTYIKKNRINLKDHEDLITLFEYINTL</sequence>
<reference evidence="2 3" key="1">
    <citation type="submission" date="2018-07" db="EMBL/GenBank/DDBJ databases">
        <title>Genomic Encyclopedia of Type Strains, Phase III (KMG-III): the genomes of soil and plant-associated and newly described type strains.</title>
        <authorList>
            <person name="Whitman W."/>
        </authorList>
    </citation>
    <scope>NUCLEOTIDE SEQUENCE [LARGE SCALE GENOMIC DNA]</scope>
    <source>
        <strain evidence="2 3">CECT 7948</strain>
    </source>
</reference>
<dbReference type="AlphaFoldDB" id="A0A3D9MG41"/>
<name>A0A3D9MG41_9FLAO</name>
<organism evidence="2 3">
    <name type="scientific">Winogradskyella pacifica</name>
    <dbReference type="NCBI Taxonomy" id="664642"/>
    <lineage>
        <taxon>Bacteria</taxon>
        <taxon>Pseudomonadati</taxon>
        <taxon>Bacteroidota</taxon>
        <taxon>Flavobacteriia</taxon>
        <taxon>Flavobacteriales</taxon>
        <taxon>Flavobacteriaceae</taxon>
        <taxon>Winogradskyella</taxon>
    </lineage>
</organism>
<evidence type="ECO:0000256" key="1">
    <source>
        <dbReference type="SAM" id="SignalP"/>
    </source>
</evidence>
<protein>
    <recommendedName>
        <fullName evidence="4">Secreted protein</fullName>
    </recommendedName>
</protein>
<proteinExistence type="predicted"/>
<feature type="chain" id="PRO_5017549084" description="Secreted protein" evidence="1">
    <location>
        <begin position="24"/>
        <end position="233"/>
    </location>
</feature>
<gene>
    <name evidence="2" type="ORF">DFQ09_1053</name>
</gene>
<feature type="signal peptide" evidence="1">
    <location>
        <begin position="1"/>
        <end position="23"/>
    </location>
</feature>
<dbReference type="OrthoDB" id="978006at2"/>
<keyword evidence="1" id="KW-0732">Signal</keyword>
<comment type="caution">
    <text evidence="2">The sequence shown here is derived from an EMBL/GenBank/DDBJ whole genome shotgun (WGS) entry which is preliminary data.</text>
</comment>
<evidence type="ECO:0008006" key="4">
    <source>
        <dbReference type="Google" id="ProtNLM"/>
    </source>
</evidence>
<evidence type="ECO:0000313" key="2">
    <source>
        <dbReference type="EMBL" id="REE16793.1"/>
    </source>
</evidence>